<feature type="region of interest" description="Disordered" evidence="1">
    <location>
        <begin position="374"/>
        <end position="405"/>
    </location>
</feature>
<feature type="compositionally biased region" description="Low complexity" evidence="1">
    <location>
        <begin position="605"/>
        <end position="619"/>
    </location>
</feature>
<feature type="compositionally biased region" description="Basic residues" evidence="1">
    <location>
        <begin position="492"/>
        <end position="501"/>
    </location>
</feature>
<feature type="region of interest" description="Disordered" evidence="1">
    <location>
        <begin position="605"/>
        <end position="714"/>
    </location>
</feature>
<feature type="compositionally biased region" description="Basic and acidic residues" evidence="1">
    <location>
        <begin position="668"/>
        <end position="683"/>
    </location>
</feature>
<dbReference type="Proteomes" id="UP000037035">
    <property type="component" value="Unassembled WGS sequence"/>
</dbReference>
<protein>
    <submittedName>
        <fullName evidence="2">Uncharacterized protein</fullName>
    </submittedName>
</protein>
<feature type="compositionally biased region" description="Polar residues" evidence="1">
    <location>
        <begin position="685"/>
        <end position="714"/>
    </location>
</feature>
<feature type="region of interest" description="Disordered" evidence="1">
    <location>
        <begin position="524"/>
        <end position="558"/>
    </location>
</feature>
<feature type="compositionally biased region" description="Low complexity" evidence="1">
    <location>
        <begin position="534"/>
        <end position="545"/>
    </location>
</feature>
<evidence type="ECO:0000313" key="3">
    <source>
        <dbReference type="Proteomes" id="UP000037035"/>
    </source>
</evidence>
<feature type="non-terminal residue" evidence="2">
    <location>
        <position position="714"/>
    </location>
</feature>
<sequence>MPKAKSSAVLNPKSSRPKPPGVPNLSDLLTTLEKKNVPIDPACRRSSLVKIYKEYISKTTSDNSQQQSEPVGTSKSQQTLINGQPPVERVDPSVLDREKLKQLLKDAGITHRPRAHRKTLLTLYNQHLAQLASTSEPFSSKTPPNPAGVPQTNSTVPQTPTHPISAAVISQPLQDPPPPSPPDQVNQPPKRPIQTNSYTPRFKPADPSCLTTDRLRQLLKQARVSHRTNARHSTLAKLYGNHLAKHAQARSKALAPAAKKRSRIELPPSSTNINTNPHTTAAIASSNPVCSTPNQPPPLTPHNEPLSATCSRRAPSPPLGNLSNEAPPKIFESNGEPQGNVVRAQLQVDQPAPSVHALPPNRLTVSAELSPVDLTANDEAPPKGSEPSRVPSKVNQQTPHAPAEASIKNNHTLTGQLCPSHLCAILAAPVPYQLSCSQMKHILINHHVNVTCDDELSILEDYRLFLRLATSEPPLKTRRKNWKCTQKDRTQKRQRPRRRPRSITPIPHQTSSYLAAKGTLSTRQSTEECAEQYTPLQPSTTPSQPNDLELPNDMSTLSENANSYESSLCSTSNLAPVGSTTAPIIFTPVESCAAPILSHSTHVNLPPVSVDQPQDQQLSAKTCRDERETTSRQTNEGSFNPPRSHSLHQSLPSPPALQGSAQELQFPDDTHPHTPYEHEEALGSHHSNSEVPGLSDDQQVHLSFHETSPSSHQS</sequence>
<name>A0A0L6UVJ0_9BASI</name>
<feature type="compositionally biased region" description="Polar residues" evidence="1">
    <location>
        <begin position="58"/>
        <end position="82"/>
    </location>
</feature>
<dbReference type="AlphaFoldDB" id="A0A0L6UVJ0"/>
<organism evidence="2 3">
    <name type="scientific">Puccinia sorghi</name>
    <dbReference type="NCBI Taxonomy" id="27349"/>
    <lineage>
        <taxon>Eukaryota</taxon>
        <taxon>Fungi</taxon>
        <taxon>Dikarya</taxon>
        <taxon>Basidiomycota</taxon>
        <taxon>Pucciniomycotina</taxon>
        <taxon>Pucciniomycetes</taxon>
        <taxon>Pucciniales</taxon>
        <taxon>Pucciniaceae</taxon>
        <taxon>Puccinia</taxon>
    </lineage>
</organism>
<accession>A0A0L6UVJ0</accession>
<evidence type="ECO:0000313" key="2">
    <source>
        <dbReference type="EMBL" id="KNZ51865.1"/>
    </source>
</evidence>
<evidence type="ECO:0000256" key="1">
    <source>
        <dbReference type="SAM" id="MobiDB-lite"/>
    </source>
</evidence>
<reference evidence="2 3" key="1">
    <citation type="submission" date="2015-08" db="EMBL/GenBank/DDBJ databases">
        <title>Next Generation Sequencing and Analysis of the Genome of Puccinia sorghi L Schw, the Causal Agent of Maize Common Rust.</title>
        <authorList>
            <person name="Rochi L."/>
            <person name="Burguener G."/>
            <person name="Darino M."/>
            <person name="Turjanski A."/>
            <person name="Kreff E."/>
            <person name="Dieguez M.J."/>
            <person name="Sacco F."/>
        </authorList>
    </citation>
    <scope>NUCLEOTIDE SEQUENCE [LARGE SCALE GENOMIC DNA]</scope>
    <source>
        <strain evidence="2 3">RO10H11247</strain>
    </source>
</reference>
<feature type="region of interest" description="Disordered" evidence="1">
    <location>
        <begin position="58"/>
        <end position="91"/>
    </location>
</feature>
<dbReference type="EMBL" id="LAVV01008812">
    <property type="protein sequence ID" value="KNZ51865.1"/>
    <property type="molecule type" value="Genomic_DNA"/>
</dbReference>
<dbReference type="VEuPathDB" id="FungiDB:VP01_377g3"/>
<feature type="region of interest" description="Disordered" evidence="1">
    <location>
        <begin position="134"/>
        <end position="208"/>
    </location>
</feature>
<feature type="compositionally biased region" description="Polar residues" evidence="1">
    <location>
        <begin position="150"/>
        <end position="162"/>
    </location>
</feature>
<feature type="region of interest" description="Disordered" evidence="1">
    <location>
        <begin position="477"/>
        <end position="510"/>
    </location>
</feature>
<proteinExistence type="predicted"/>
<keyword evidence="3" id="KW-1185">Reference proteome</keyword>
<feature type="compositionally biased region" description="Polar residues" evidence="1">
    <location>
        <begin position="268"/>
        <end position="293"/>
    </location>
</feature>
<gene>
    <name evidence="2" type="ORF">VP01_377g3</name>
</gene>
<comment type="caution">
    <text evidence="2">The sequence shown here is derived from an EMBL/GenBank/DDBJ whole genome shotgun (WGS) entry which is preliminary data.</text>
</comment>
<feature type="region of interest" description="Disordered" evidence="1">
    <location>
        <begin position="1"/>
        <end position="26"/>
    </location>
</feature>
<feature type="region of interest" description="Disordered" evidence="1">
    <location>
        <begin position="257"/>
        <end position="336"/>
    </location>
</feature>
<feature type="compositionally biased region" description="Low complexity" evidence="1">
    <location>
        <begin position="641"/>
        <end position="651"/>
    </location>
</feature>